<evidence type="ECO:0000313" key="2">
    <source>
        <dbReference type="EMBL" id="AAX87146.1"/>
    </source>
</evidence>
<name>Q4QPA1_HAEI8</name>
<dbReference type="KEGG" id="hit:NTHI0161"/>
<gene>
    <name evidence="2" type="ordered locus">NTHI0161</name>
</gene>
<dbReference type="RefSeq" id="WP_011271864.1">
    <property type="nucleotide sequence ID" value="NC_007146.2"/>
</dbReference>
<protein>
    <recommendedName>
        <fullName evidence="4">Abi-like protein</fullName>
    </recommendedName>
</protein>
<evidence type="ECO:0008006" key="4">
    <source>
        <dbReference type="Google" id="ProtNLM"/>
    </source>
</evidence>
<feature type="coiled-coil region" evidence="1">
    <location>
        <begin position="157"/>
        <end position="184"/>
    </location>
</feature>
<keyword evidence="1" id="KW-0175">Coiled coil</keyword>
<evidence type="ECO:0000313" key="3">
    <source>
        <dbReference type="Proteomes" id="UP000002525"/>
    </source>
</evidence>
<dbReference type="AlphaFoldDB" id="Q4QPA1"/>
<accession>Q4QPA1</accession>
<evidence type="ECO:0000256" key="1">
    <source>
        <dbReference type="SAM" id="Coils"/>
    </source>
</evidence>
<dbReference type="HOGENOM" id="CLU_067089_1_0_6"/>
<proteinExistence type="predicted"/>
<reference evidence="2 3" key="1">
    <citation type="journal article" date="2005" name="J. Bacteriol.">
        <title>Genomic sequence of an otitis media isolate of nontypeable Haemophilus influenzae: comparative study with H. influenzae serotype d, strain KW20.</title>
        <authorList>
            <person name="Harrison A."/>
            <person name="Dyer D.W."/>
            <person name="Gillaspy A."/>
            <person name="Ray W.C."/>
            <person name="Mungur R."/>
            <person name="Carson M.B."/>
            <person name="Zhong H."/>
            <person name="Gipson J."/>
            <person name="Gipson M."/>
            <person name="Johnson L.S."/>
            <person name="Lewis L."/>
            <person name="Bakaletz L.O."/>
            <person name="Munson R.S.Jr."/>
        </authorList>
    </citation>
    <scope>NUCLEOTIDE SEQUENCE [LARGE SCALE GENOMIC DNA]</scope>
    <source>
        <strain evidence="2 3">86-028NP</strain>
    </source>
</reference>
<dbReference type="Proteomes" id="UP000002525">
    <property type="component" value="Chromosome"/>
</dbReference>
<organism evidence="2 3">
    <name type="scientific">Haemophilus influenzae (strain 86-028NP)</name>
    <dbReference type="NCBI Taxonomy" id="281310"/>
    <lineage>
        <taxon>Bacteria</taxon>
        <taxon>Pseudomonadati</taxon>
        <taxon>Pseudomonadota</taxon>
        <taxon>Gammaproteobacteria</taxon>
        <taxon>Pasteurellales</taxon>
        <taxon>Pasteurellaceae</taxon>
        <taxon>Haemophilus</taxon>
    </lineage>
</organism>
<sequence length="237" mass="27938">MNLSITNFITSFSRERISVYQNYIHSSEPNLSPADISLKSLKLYLWNIQISSALFEVINLYEVTLRNKIFAVVNSEFSDSINDYYFKKRLSSFFRDKLNELGASTISAPMIVSRLNFAFWTEVLNKHFYYSGSVGKSGHPLYPRLYNFNSSLFSINRKLTREDYNKLTQKLIKINDEVNELRNRICHHEPIFKSKLRAIYIKMLFVLRCLDTNVYKLAKEIERVNKLLKKFEDEINP</sequence>
<dbReference type="EMBL" id="CP000057">
    <property type="protein sequence ID" value="AAX87146.1"/>
    <property type="molecule type" value="Genomic_DNA"/>
</dbReference>